<dbReference type="SUPFAM" id="SSF53901">
    <property type="entry name" value="Thiolase-like"/>
    <property type="match status" value="2"/>
</dbReference>
<dbReference type="AlphaFoldDB" id="A0A2U1JDD4"/>
<evidence type="ECO:0000256" key="6">
    <source>
        <dbReference type="PIRSR" id="PIRSR000429-1"/>
    </source>
</evidence>
<dbReference type="GO" id="GO:0006696">
    <property type="term" value="P:ergosterol biosynthetic process"/>
    <property type="evidence" value="ECO:0007669"/>
    <property type="project" value="TreeGrafter"/>
</dbReference>
<dbReference type="PROSITE" id="PS00099">
    <property type="entry name" value="THIOLASE_3"/>
    <property type="match status" value="1"/>
</dbReference>
<feature type="domain" description="Thiolase C-terminal" evidence="9">
    <location>
        <begin position="292"/>
        <end position="417"/>
    </location>
</feature>
<dbReference type="GO" id="GO:0005739">
    <property type="term" value="C:mitochondrion"/>
    <property type="evidence" value="ECO:0007669"/>
    <property type="project" value="TreeGrafter"/>
</dbReference>
<dbReference type="GO" id="GO:0006635">
    <property type="term" value="P:fatty acid beta-oxidation"/>
    <property type="evidence" value="ECO:0007669"/>
    <property type="project" value="TreeGrafter"/>
</dbReference>
<feature type="active site" description="Acyl-thioester intermediate" evidence="6">
    <location>
        <position position="94"/>
    </location>
</feature>
<dbReference type="NCBIfam" id="TIGR01930">
    <property type="entry name" value="AcCoA-C-Actrans"/>
    <property type="match status" value="1"/>
</dbReference>
<dbReference type="InterPro" id="IPR002155">
    <property type="entry name" value="Thiolase"/>
</dbReference>
<comment type="caution">
    <text evidence="10">The sequence shown here is derived from an EMBL/GenBank/DDBJ whole genome shotgun (WGS) entry which is preliminary data.</text>
</comment>
<dbReference type="GO" id="GO:0003985">
    <property type="term" value="F:acetyl-CoA C-acetyltransferase activity"/>
    <property type="evidence" value="ECO:0007669"/>
    <property type="project" value="UniProtKB-EC"/>
</dbReference>
<gene>
    <name evidence="10" type="ORF">BB558_000709</name>
</gene>
<evidence type="ECO:0000256" key="2">
    <source>
        <dbReference type="ARBA" id="ARBA00012705"/>
    </source>
</evidence>
<dbReference type="PIRSF" id="PIRSF000429">
    <property type="entry name" value="Ac-CoA_Ac_transf"/>
    <property type="match status" value="1"/>
</dbReference>
<evidence type="ECO:0000259" key="9">
    <source>
        <dbReference type="Pfam" id="PF02803"/>
    </source>
</evidence>
<feature type="active site" description="Proton acceptor" evidence="6">
    <location>
        <position position="405"/>
    </location>
</feature>
<dbReference type="Proteomes" id="UP000245591">
    <property type="component" value="Unassembled WGS sequence"/>
</dbReference>
<reference evidence="10 11" key="1">
    <citation type="journal article" date="2018" name="MBio">
        <title>Comparative Genomics Reveals the Core Gene Toolbox for the Fungus-Insect Symbiosis.</title>
        <authorList>
            <person name="Wang Y."/>
            <person name="Stata M."/>
            <person name="Wang W."/>
            <person name="Stajich J.E."/>
            <person name="White M.M."/>
            <person name="Moncalvo J.M."/>
        </authorList>
    </citation>
    <scope>NUCLEOTIDE SEQUENCE [LARGE SCALE GENOMIC DNA]</scope>
    <source>
        <strain evidence="10 11">AUS-126-30</strain>
    </source>
</reference>
<keyword evidence="11" id="KW-1185">Reference proteome</keyword>
<dbReference type="EC" id="2.3.1.9" evidence="2"/>
<evidence type="ECO:0000256" key="4">
    <source>
        <dbReference type="ARBA" id="ARBA00023315"/>
    </source>
</evidence>
<dbReference type="PANTHER" id="PTHR18919:SF165">
    <property type="entry name" value="ACETYL-COA ACETYLTRANSFERASE"/>
    <property type="match status" value="1"/>
</dbReference>
<dbReference type="CDD" id="cd00751">
    <property type="entry name" value="thiolase"/>
    <property type="match status" value="1"/>
</dbReference>
<organism evidence="10 11">
    <name type="scientific">Smittium angustum</name>
    <dbReference type="NCBI Taxonomy" id="133377"/>
    <lineage>
        <taxon>Eukaryota</taxon>
        <taxon>Fungi</taxon>
        <taxon>Fungi incertae sedis</taxon>
        <taxon>Zoopagomycota</taxon>
        <taxon>Kickxellomycotina</taxon>
        <taxon>Harpellomycetes</taxon>
        <taxon>Harpellales</taxon>
        <taxon>Legeriomycetaceae</taxon>
        <taxon>Smittium</taxon>
    </lineage>
</organism>
<feature type="domain" description="Thiolase N-terminal" evidence="8">
    <location>
        <begin position="10"/>
        <end position="270"/>
    </location>
</feature>
<dbReference type="PANTHER" id="PTHR18919">
    <property type="entry name" value="ACETYL-COA C-ACYLTRANSFERASE"/>
    <property type="match status" value="1"/>
</dbReference>
<protein>
    <recommendedName>
        <fullName evidence="2">acetyl-CoA C-acetyltransferase</fullName>
        <ecNumber evidence="2">2.3.1.9</ecNumber>
    </recommendedName>
</protein>
<evidence type="ECO:0000313" key="11">
    <source>
        <dbReference type="Proteomes" id="UP000245591"/>
    </source>
</evidence>
<dbReference type="InterPro" id="IPR016039">
    <property type="entry name" value="Thiolase-like"/>
</dbReference>
<proteinExistence type="inferred from homology"/>
<evidence type="ECO:0000256" key="5">
    <source>
        <dbReference type="ARBA" id="ARBA00037924"/>
    </source>
</evidence>
<dbReference type="Gene3D" id="3.40.47.10">
    <property type="match status" value="1"/>
</dbReference>
<comment type="pathway">
    <text evidence="5">Metabolic intermediate biosynthesis; (R)-mevalonate biosynthesis; (R)-mevalonate from acetyl-CoA: step 1/3.</text>
</comment>
<dbReference type="EMBL" id="MBFU01000029">
    <property type="protein sequence ID" value="PWA03122.1"/>
    <property type="molecule type" value="Genomic_DNA"/>
</dbReference>
<feature type="active site" description="Proton acceptor" evidence="6">
    <location>
        <position position="375"/>
    </location>
</feature>
<dbReference type="InterPro" id="IPR020616">
    <property type="entry name" value="Thiolase_N"/>
</dbReference>
<dbReference type="InterPro" id="IPR020617">
    <property type="entry name" value="Thiolase_C"/>
</dbReference>
<evidence type="ECO:0000259" key="8">
    <source>
        <dbReference type="Pfam" id="PF00108"/>
    </source>
</evidence>
<dbReference type="PROSITE" id="PS00737">
    <property type="entry name" value="THIOLASE_2"/>
    <property type="match status" value="1"/>
</dbReference>
<dbReference type="InterPro" id="IPR020610">
    <property type="entry name" value="Thiolase_AS"/>
</dbReference>
<evidence type="ECO:0000256" key="7">
    <source>
        <dbReference type="RuleBase" id="RU003557"/>
    </source>
</evidence>
<name>A0A2U1JDD4_SMIAN</name>
<keyword evidence="3 7" id="KW-0808">Transferase</keyword>
<evidence type="ECO:0000313" key="10">
    <source>
        <dbReference type="EMBL" id="PWA03122.1"/>
    </source>
</evidence>
<keyword evidence="4 7" id="KW-0012">Acyltransferase</keyword>
<sequence length="419" mass="43605">MTLIQDNGAYIVSYGRTPIGSFIGSLSSLSAIDLGVVSLKGALEKASIPATEVDSIFLGNVVSANLGQNPARQVALGAGCDKNRVVGTNVNKVCASGAKATMLAAMEIHAGISDVVAVVGTESMSNIPYFSPNMRAGSKFGNANMIDGVVVDGLMDAYNKQMMGYAAEKCGVDHSISREEQDQFAIGSYNKSIAASKSGKFDSEIIPTPLKARRGAEPKIVSKDEEILKFDSEKLKALRPAFPDTKGSGTVTAGNASSLSDGAAAMIVVSGRRLKQLYQQAQEKSATINAFYIAGFADAEQEPVNFTTTPTIAIQKALSQNKALGYTARSSNINDFVDYVEINEAFSVVGVANTKLLGLDENKVNVHGGAVALGHPLGCSGARIIVSLCNILQLNNGKRGIAAVCNGGGGASAVIIEQV</sequence>
<accession>A0A2U1JDD4</accession>
<dbReference type="Pfam" id="PF00108">
    <property type="entry name" value="Thiolase_N"/>
    <property type="match status" value="1"/>
</dbReference>
<evidence type="ECO:0000256" key="3">
    <source>
        <dbReference type="ARBA" id="ARBA00022679"/>
    </source>
</evidence>
<comment type="similarity">
    <text evidence="1 7">Belongs to the thiolase-like superfamily. Thiolase family.</text>
</comment>
<dbReference type="Pfam" id="PF02803">
    <property type="entry name" value="Thiolase_C"/>
    <property type="match status" value="1"/>
</dbReference>
<dbReference type="InterPro" id="IPR020613">
    <property type="entry name" value="Thiolase_CS"/>
</dbReference>
<evidence type="ECO:0000256" key="1">
    <source>
        <dbReference type="ARBA" id="ARBA00010982"/>
    </source>
</evidence>